<feature type="compositionally biased region" description="Polar residues" evidence="2">
    <location>
        <begin position="161"/>
        <end position="172"/>
    </location>
</feature>
<evidence type="ECO:0000256" key="1">
    <source>
        <dbReference type="ARBA" id="ARBA00022473"/>
    </source>
</evidence>
<name>A0A914R0I0_9BILA</name>
<proteinExistence type="predicted"/>
<evidence type="ECO:0000313" key="3">
    <source>
        <dbReference type="Proteomes" id="UP000887578"/>
    </source>
</evidence>
<evidence type="ECO:0000256" key="2">
    <source>
        <dbReference type="SAM" id="MobiDB-lite"/>
    </source>
</evidence>
<dbReference type="PANTHER" id="PTHR46706">
    <property type="entry name" value="PROTEIN QUA-1-RELATED"/>
    <property type="match status" value="1"/>
</dbReference>
<dbReference type="AlphaFoldDB" id="A0A914R0I0"/>
<keyword evidence="1" id="KW-0217">Developmental protein</keyword>
<reference evidence="4" key="1">
    <citation type="submission" date="2022-11" db="UniProtKB">
        <authorList>
            <consortium name="WormBaseParasite"/>
        </authorList>
    </citation>
    <scope>IDENTIFICATION</scope>
</reference>
<feature type="compositionally biased region" description="Polar residues" evidence="2">
    <location>
        <begin position="134"/>
        <end position="151"/>
    </location>
</feature>
<dbReference type="PANTHER" id="PTHR46706:SF12">
    <property type="entry name" value="PROTEIN QUA-1-RELATED"/>
    <property type="match status" value="1"/>
</dbReference>
<dbReference type="InterPro" id="IPR052140">
    <property type="entry name" value="Dev_Signal_Hedgehog-like"/>
</dbReference>
<evidence type="ECO:0000313" key="4">
    <source>
        <dbReference type="WBParaSite" id="PDA_v2.g7921.t1"/>
    </source>
</evidence>
<dbReference type="WBParaSite" id="PDA_v2.g7921.t1">
    <property type="protein sequence ID" value="PDA_v2.g7921.t1"/>
    <property type="gene ID" value="PDA_v2.g7921"/>
</dbReference>
<accession>A0A914R0I0</accession>
<dbReference type="Proteomes" id="UP000887578">
    <property type="component" value="Unplaced"/>
</dbReference>
<keyword evidence="3" id="KW-1185">Reference proteome</keyword>
<protein>
    <submittedName>
        <fullName evidence="4">Uncharacterized protein</fullName>
    </submittedName>
</protein>
<feature type="region of interest" description="Disordered" evidence="2">
    <location>
        <begin position="126"/>
        <end position="172"/>
    </location>
</feature>
<sequence length="172" mass="18801">MRPQHCAETFDSEQCPSESQWVGGFGPVLNASELPLAVQCCEYEPLKLSEDRGVAVVNSGQIVIGGEVLNNGRQYAFDYISDVVKHTSPDGKVSYDVSIRRLPCLPYPTEFTVNVDKAVHEEMLRRFGKDGSKKTPTSVPANANATSSSIKNGHARAYQAPTRNNVDNDISL</sequence>
<organism evidence="3 4">
    <name type="scientific">Panagrolaimus davidi</name>
    <dbReference type="NCBI Taxonomy" id="227884"/>
    <lineage>
        <taxon>Eukaryota</taxon>
        <taxon>Metazoa</taxon>
        <taxon>Ecdysozoa</taxon>
        <taxon>Nematoda</taxon>
        <taxon>Chromadorea</taxon>
        <taxon>Rhabditida</taxon>
        <taxon>Tylenchina</taxon>
        <taxon>Panagrolaimomorpha</taxon>
        <taxon>Panagrolaimoidea</taxon>
        <taxon>Panagrolaimidae</taxon>
        <taxon>Panagrolaimus</taxon>
    </lineage>
</organism>